<gene>
    <name evidence="12" type="ORF">SHM7688_00776</name>
</gene>
<dbReference type="AlphaFoldDB" id="A0A0P1EMQ1"/>
<dbReference type="PANTHER" id="PTHR43290:SF2">
    <property type="entry name" value="MEVALONATE KINASE"/>
    <property type="match status" value="1"/>
</dbReference>
<proteinExistence type="predicted"/>
<evidence type="ECO:0000256" key="3">
    <source>
        <dbReference type="ARBA" id="ARBA00022679"/>
    </source>
</evidence>
<dbReference type="GO" id="GO:0005737">
    <property type="term" value="C:cytoplasm"/>
    <property type="evidence" value="ECO:0007669"/>
    <property type="project" value="InterPro"/>
</dbReference>
<dbReference type="Pfam" id="PF00288">
    <property type="entry name" value="GHMP_kinases_N"/>
    <property type="match status" value="1"/>
</dbReference>
<evidence type="ECO:0000256" key="7">
    <source>
        <dbReference type="ARBA" id="ARBA00022842"/>
    </source>
</evidence>
<dbReference type="InterPro" id="IPR006204">
    <property type="entry name" value="GHMP_kinase_N_dom"/>
</dbReference>
<dbReference type="InterPro" id="IPR014721">
    <property type="entry name" value="Ribsml_uS5_D2-typ_fold_subgr"/>
</dbReference>
<dbReference type="InterPro" id="IPR006205">
    <property type="entry name" value="Mev_gal_kin"/>
</dbReference>
<keyword evidence="1" id="KW-0963">Cytoplasm</keyword>
<keyword evidence="7" id="KW-0460">Magnesium</keyword>
<evidence type="ECO:0000259" key="10">
    <source>
        <dbReference type="Pfam" id="PF00288"/>
    </source>
</evidence>
<evidence type="ECO:0000259" key="11">
    <source>
        <dbReference type="Pfam" id="PF08544"/>
    </source>
</evidence>
<evidence type="ECO:0000256" key="5">
    <source>
        <dbReference type="ARBA" id="ARBA00022777"/>
    </source>
</evidence>
<evidence type="ECO:0000256" key="9">
    <source>
        <dbReference type="ARBA" id="ARBA00029438"/>
    </source>
</evidence>
<dbReference type="Proteomes" id="UP000054823">
    <property type="component" value="Unassembled WGS sequence"/>
</dbReference>
<keyword evidence="6" id="KW-0067">ATP-binding</keyword>
<dbReference type="EMBL" id="CYPW01000006">
    <property type="protein sequence ID" value="CUH51341.1"/>
    <property type="molecule type" value="Genomic_DNA"/>
</dbReference>
<dbReference type="UniPathway" id="UPA00057">
    <property type="reaction ID" value="UER00098"/>
</dbReference>
<dbReference type="STRING" id="321267.SHM7688_00776"/>
<sequence>MISGEHAVVYGHRAIVAAIEQRLTVTLTERADRQIRITSEIAAPFETSLDDLQPSNPYRFVMACIEAHHEQIAEGFDLNISSEIDPTLGLGSSAAVTIAVLGVLTAFTGADRKELHDTAVSIIRGIQGRGSGADLAASLTGGMISYCAPPDVQITRLPRPPQLALCYAGYKTPTAEVLQRISERMQGNEAAFAKLYEEMGQETETAILAAKGEDWEDFSASLTRYQALMEDLGVCDDTLRGIITRANRDPQTLAAKISGSGLGDCVVALGTVPKGFTKVELAMEGLIIHE</sequence>
<feature type="domain" description="GHMP kinase N-terminal" evidence="10">
    <location>
        <begin position="60"/>
        <end position="142"/>
    </location>
</feature>
<keyword evidence="4" id="KW-0547">Nucleotide-binding</keyword>
<keyword evidence="13" id="KW-1185">Reference proteome</keyword>
<dbReference type="InterPro" id="IPR036554">
    <property type="entry name" value="GHMP_kinase_C_sf"/>
</dbReference>
<dbReference type="GO" id="GO:0005524">
    <property type="term" value="F:ATP binding"/>
    <property type="evidence" value="ECO:0007669"/>
    <property type="project" value="UniProtKB-KW"/>
</dbReference>
<dbReference type="InterPro" id="IPR020568">
    <property type="entry name" value="Ribosomal_Su5_D2-typ_SF"/>
</dbReference>
<dbReference type="SUPFAM" id="SSF54211">
    <property type="entry name" value="Ribosomal protein S5 domain 2-like"/>
    <property type="match status" value="1"/>
</dbReference>
<feature type="domain" description="GHMP kinase C-terminal" evidence="11">
    <location>
        <begin position="210"/>
        <end position="270"/>
    </location>
</feature>
<dbReference type="SUPFAM" id="SSF55060">
    <property type="entry name" value="GHMP Kinase, C-terminal domain"/>
    <property type="match status" value="1"/>
</dbReference>
<dbReference type="Gene3D" id="3.30.230.10">
    <property type="match status" value="1"/>
</dbReference>
<dbReference type="Gene3D" id="3.30.70.890">
    <property type="entry name" value="GHMP kinase, C-terminal domain"/>
    <property type="match status" value="1"/>
</dbReference>
<dbReference type="GO" id="GO:0019287">
    <property type="term" value="P:isopentenyl diphosphate biosynthetic process, mevalonate pathway"/>
    <property type="evidence" value="ECO:0007669"/>
    <property type="project" value="UniProtKB-UniPathway"/>
</dbReference>
<keyword evidence="5 12" id="KW-0418">Kinase</keyword>
<evidence type="ECO:0000256" key="2">
    <source>
        <dbReference type="ARBA" id="ARBA00022516"/>
    </source>
</evidence>
<accession>A0A0P1EMQ1</accession>
<keyword evidence="8" id="KW-0443">Lipid metabolism</keyword>
<keyword evidence="2" id="KW-0444">Lipid biosynthesis</keyword>
<organism evidence="12 13">
    <name type="scientific">Shimia marina</name>
    <dbReference type="NCBI Taxonomy" id="321267"/>
    <lineage>
        <taxon>Bacteria</taxon>
        <taxon>Pseudomonadati</taxon>
        <taxon>Pseudomonadota</taxon>
        <taxon>Alphaproteobacteria</taxon>
        <taxon>Rhodobacterales</taxon>
        <taxon>Roseobacteraceae</taxon>
    </lineage>
</organism>
<evidence type="ECO:0000256" key="1">
    <source>
        <dbReference type="ARBA" id="ARBA00022490"/>
    </source>
</evidence>
<dbReference type="GO" id="GO:0004496">
    <property type="term" value="F:mevalonate kinase activity"/>
    <property type="evidence" value="ECO:0007669"/>
    <property type="project" value="InterPro"/>
</dbReference>
<evidence type="ECO:0000256" key="8">
    <source>
        <dbReference type="ARBA" id="ARBA00023098"/>
    </source>
</evidence>
<keyword evidence="3" id="KW-0808">Transferase</keyword>
<dbReference type="PRINTS" id="PR00959">
    <property type="entry name" value="MEVGALKINASE"/>
</dbReference>
<evidence type="ECO:0000256" key="4">
    <source>
        <dbReference type="ARBA" id="ARBA00022741"/>
    </source>
</evidence>
<evidence type="ECO:0000256" key="6">
    <source>
        <dbReference type="ARBA" id="ARBA00022840"/>
    </source>
</evidence>
<protein>
    <submittedName>
        <fullName evidence="12">Mevalonate kinase</fullName>
    </submittedName>
</protein>
<dbReference type="InterPro" id="IPR013750">
    <property type="entry name" value="GHMP_kinase_C_dom"/>
</dbReference>
<reference evidence="12 13" key="1">
    <citation type="submission" date="2015-09" db="EMBL/GenBank/DDBJ databases">
        <authorList>
            <consortium name="Swine Surveillance"/>
        </authorList>
    </citation>
    <scope>NUCLEOTIDE SEQUENCE [LARGE SCALE GENOMIC DNA]</scope>
    <source>
        <strain evidence="12 13">CECT 7688</strain>
    </source>
</reference>
<evidence type="ECO:0000313" key="13">
    <source>
        <dbReference type="Proteomes" id="UP000054823"/>
    </source>
</evidence>
<dbReference type="PANTHER" id="PTHR43290">
    <property type="entry name" value="MEVALONATE KINASE"/>
    <property type="match status" value="1"/>
</dbReference>
<dbReference type="Pfam" id="PF08544">
    <property type="entry name" value="GHMP_kinases_C"/>
    <property type="match status" value="1"/>
</dbReference>
<evidence type="ECO:0000313" key="12">
    <source>
        <dbReference type="EMBL" id="CUH51341.1"/>
    </source>
</evidence>
<name>A0A0P1EMQ1_9RHOB</name>
<comment type="pathway">
    <text evidence="9">Isoprenoid biosynthesis; isopentenyl diphosphate biosynthesis via mevalonate pathway; isopentenyl diphosphate from (R)-mevalonate: step 1/3.</text>
</comment>